<dbReference type="InterPro" id="IPR057506">
    <property type="entry name" value="C2_GPCPD1"/>
</dbReference>
<dbReference type="Proteomes" id="UP000240830">
    <property type="component" value="Unassembled WGS sequence"/>
</dbReference>
<dbReference type="Pfam" id="PF25329">
    <property type="entry name" value="C2_GDE1"/>
    <property type="match status" value="1"/>
</dbReference>
<dbReference type="Pfam" id="PF03009">
    <property type="entry name" value="GDPD"/>
    <property type="match status" value="1"/>
</dbReference>
<dbReference type="Pfam" id="PF00023">
    <property type="entry name" value="Ank"/>
    <property type="match status" value="1"/>
</dbReference>
<keyword evidence="3 4" id="KW-0040">ANK repeat</keyword>
<evidence type="ECO:0000259" key="5">
    <source>
        <dbReference type="PROSITE" id="PS51382"/>
    </source>
</evidence>
<dbReference type="STRING" id="1246581.A0A2H9TJI5"/>
<dbReference type="Gene3D" id="1.25.40.20">
    <property type="entry name" value="Ankyrin repeat-containing domain"/>
    <property type="match status" value="2"/>
</dbReference>
<dbReference type="InterPro" id="IPR002110">
    <property type="entry name" value="Ankyrin_rpt"/>
</dbReference>
<dbReference type="InterPro" id="IPR029052">
    <property type="entry name" value="Metallo-depent_PP-like"/>
</dbReference>
<dbReference type="SUPFAM" id="SSF56300">
    <property type="entry name" value="Metallo-dependent phosphatases"/>
    <property type="match status" value="1"/>
</dbReference>
<dbReference type="InterPro" id="IPR036770">
    <property type="entry name" value="Ankyrin_rpt-contain_sf"/>
</dbReference>
<dbReference type="PROSITE" id="PS51382">
    <property type="entry name" value="SPX"/>
    <property type="match status" value="1"/>
</dbReference>
<dbReference type="GO" id="GO:0046475">
    <property type="term" value="P:glycerophospholipid catabolic process"/>
    <property type="evidence" value="ECO:0007669"/>
    <property type="project" value="TreeGrafter"/>
</dbReference>
<dbReference type="InterPro" id="IPR017946">
    <property type="entry name" value="PLC-like_Pdiesterase_TIM-brl"/>
</dbReference>
<dbReference type="SUPFAM" id="SSF48403">
    <property type="entry name" value="Ankyrin repeat"/>
    <property type="match status" value="1"/>
</dbReference>
<keyword evidence="2" id="KW-0378">Hydrolase</keyword>
<dbReference type="SMART" id="SM00248">
    <property type="entry name" value="ANK"/>
    <property type="match status" value="6"/>
</dbReference>
<comment type="caution">
    <text evidence="7">The sequence shown here is derived from an EMBL/GenBank/DDBJ whole genome shotgun (WGS) entry which is preliminary data.</text>
</comment>
<dbReference type="PROSITE" id="PS50088">
    <property type="entry name" value="ANK_REPEAT"/>
    <property type="match status" value="3"/>
</dbReference>
<evidence type="ECO:0000256" key="3">
    <source>
        <dbReference type="ARBA" id="ARBA00023043"/>
    </source>
</evidence>
<dbReference type="SUPFAM" id="SSF51695">
    <property type="entry name" value="PLC-like phosphodiesterases"/>
    <property type="match status" value="1"/>
</dbReference>
<dbReference type="AlphaFoldDB" id="A0A2H9TJI5"/>
<dbReference type="Gene3D" id="3.60.21.10">
    <property type="match status" value="1"/>
</dbReference>
<feature type="repeat" description="ANK" evidence="4">
    <location>
        <begin position="542"/>
        <end position="574"/>
    </location>
</feature>
<protein>
    <submittedName>
        <fullName evidence="7">Gde1p</fullName>
    </submittedName>
</protein>
<sequence length="1130" mass="126463">MCDLLWSDPDERPGWGISPRGAGYTFGQDVAEEFNRKNGLNLIARAHQLVMENVVTIFSAPNYCYRCGNQAAILEIDEHMEYLLYVNVAFTFILFSQQFDPAPRKEFIFLLEREIDKVEKFYAKKVEDIERRMLFIKQGLMAPSFNELAARLQTACLDVSTSDQPNSDGNQDGILPSVDPDSLLLEHVEECRIWIMKLMRFAEMNLEGFRKALKKYDKAHGNNTNLLNSYFDSRVRTNAFGQYKYAHERLNATLKGFTGDLLERFDGQQDDLVVHRGRLVLKEVRRIWDDIYKLEVRTILERDDSEKLMEISEKLHLGVRFGSPKLPESVVTAAPEKTLLLLEREHFLLLKLLLDGICTHQSFTCLTLLLNSGLDIPHIEKQMNMSLVYKVISVLPPAGSAELHQKANRMIELLLSKDATLLWTDARGRNSFHCLAMRGFHESLPILLKARNETNYIQFDNDGCTPLFYAIQSGDAYVAEALMDICDQSSHPYVLVAPSVSGIESGEHRSVEPLILACKLGHLELVKMMIGRKMNLDVTDSDGEGALHHCAKRNYDDLMEALLASGANPESREKYKQWTPLFFAASGGCINCIDLLVKHGAERNVIDYEGWSPFEHAMLRGHISLALSIKPSAASNPIPVFPGAETVNSPLEYGHVYLGEETRLRLHIGHRNGPRSLKPSVEILDRPVMGPLGLQLRIYSSNPALGGEVMLDLPIREDSDATSFVLSCGAHTYFSPWDELRFDLIEGSDTSVEVVGRGSMILRLFVKEDGRPESNGSKQYVVPVVDKIRSELMALVSVEVLIACPFSYPQRSGLQQSKIYWKSLASKVIGHRGLGANTGVSHPQIGENTVLSFVMAASLGAEYVEFVLYHDFIVSETGLDVPVGSLSLQQFLDLKKRAHYGARMPFGTDLRYSSVDDSAAHSRSNRSASLSGLDIADRTLLSKRIIETPFSTLKEAFKKVPAGTGFNIEIKYPTPDEFVDSGLQFIFEINEYCDEILKVVFEESLERPVIFSSFHPDICLLMSLKQPNYPVFFLTESGMSQLPSEPRANSLQQALRFAASAHLLGIVSHSTPLVEAPKLIQLVKQNGLLLFTYGPKNNDVDAVRLQTAFGVDAVIVDSVARIRKGLSQPT</sequence>
<dbReference type="PROSITE" id="PS50297">
    <property type="entry name" value="ANK_REP_REGION"/>
    <property type="match status" value="1"/>
</dbReference>
<dbReference type="GO" id="GO:0047389">
    <property type="term" value="F:glycerophosphocholine phosphodiesterase activity"/>
    <property type="evidence" value="ECO:0007669"/>
    <property type="project" value="TreeGrafter"/>
</dbReference>
<dbReference type="CDD" id="cd14447">
    <property type="entry name" value="SPX"/>
    <property type="match status" value="1"/>
</dbReference>
<accession>A0A2H9TJI5</accession>
<keyword evidence="8" id="KW-1185">Reference proteome</keyword>
<dbReference type="EMBL" id="MTSL01000150">
    <property type="protein sequence ID" value="PJF17921.1"/>
    <property type="molecule type" value="Genomic_DNA"/>
</dbReference>
<dbReference type="InterPro" id="IPR006186">
    <property type="entry name" value="Ser/Thr-sp_prot-phosphatase"/>
</dbReference>
<evidence type="ECO:0000256" key="1">
    <source>
        <dbReference type="ARBA" id="ARBA00022737"/>
    </source>
</evidence>
<evidence type="ECO:0000256" key="2">
    <source>
        <dbReference type="ARBA" id="ARBA00022801"/>
    </source>
</evidence>
<proteinExistence type="predicted"/>
<dbReference type="OrthoDB" id="197419at2759"/>
<reference evidence="7 8" key="1">
    <citation type="submission" date="2016-10" db="EMBL/GenBank/DDBJ databases">
        <title>The genome of Paramicrosporidium saccamoebae is the missing link in understanding Cryptomycota and Microsporidia evolution.</title>
        <authorList>
            <person name="Quandt C.A."/>
            <person name="Beaudet D."/>
            <person name="Corsaro D."/>
            <person name="Michel R."/>
            <person name="Corradi N."/>
            <person name="James T."/>
        </authorList>
    </citation>
    <scope>NUCLEOTIDE SEQUENCE [LARGE SCALE GENOMIC DNA]</scope>
    <source>
        <strain evidence="7 8">KSL3</strain>
    </source>
</reference>
<dbReference type="Gene3D" id="3.20.20.190">
    <property type="entry name" value="Phosphatidylinositol (PI) phosphodiesterase"/>
    <property type="match status" value="1"/>
</dbReference>
<gene>
    <name evidence="7" type="ORF">PSACC_02234</name>
</gene>
<evidence type="ECO:0000313" key="8">
    <source>
        <dbReference type="Proteomes" id="UP000240830"/>
    </source>
</evidence>
<feature type="repeat" description="ANK" evidence="4">
    <location>
        <begin position="509"/>
        <end position="541"/>
    </location>
</feature>
<dbReference type="PANTHER" id="PTHR22958:SF1">
    <property type="entry name" value="GLYCEROPHOSPHOCHOLINE PHOSPHODIESTERASE GPCPD1"/>
    <property type="match status" value="1"/>
</dbReference>
<dbReference type="Pfam" id="PF12796">
    <property type="entry name" value="Ank_2"/>
    <property type="match status" value="2"/>
</dbReference>
<name>A0A2H9TJI5_9FUNG</name>
<organism evidence="7 8">
    <name type="scientific">Paramicrosporidium saccamoebae</name>
    <dbReference type="NCBI Taxonomy" id="1246581"/>
    <lineage>
        <taxon>Eukaryota</taxon>
        <taxon>Fungi</taxon>
        <taxon>Fungi incertae sedis</taxon>
        <taxon>Cryptomycota</taxon>
        <taxon>Cryptomycota incertae sedis</taxon>
        <taxon>Paramicrosporidium</taxon>
    </lineage>
</organism>
<dbReference type="PANTHER" id="PTHR22958">
    <property type="entry name" value="GLYCEROPHOSPHORYL DIESTER PHOSPHODIESTERASE"/>
    <property type="match status" value="1"/>
</dbReference>
<dbReference type="SMART" id="SM00156">
    <property type="entry name" value="PP2Ac"/>
    <property type="match status" value="1"/>
</dbReference>
<dbReference type="InterPro" id="IPR051578">
    <property type="entry name" value="GDPD"/>
</dbReference>
<dbReference type="InterPro" id="IPR004331">
    <property type="entry name" value="SPX_dom"/>
</dbReference>
<dbReference type="InterPro" id="IPR030395">
    <property type="entry name" value="GP_PDE_dom"/>
</dbReference>
<evidence type="ECO:0000313" key="7">
    <source>
        <dbReference type="EMBL" id="PJF17921.1"/>
    </source>
</evidence>
<feature type="repeat" description="ANK" evidence="4">
    <location>
        <begin position="576"/>
        <end position="608"/>
    </location>
</feature>
<feature type="domain" description="GP-PDE" evidence="6">
    <location>
        <begin position="826"/>
        <end position="1126"/>
    </location>
</feature>
<evidence type="ECO:0000256" key="4">
    <source>
        <dbReference type="PROSITE-ProRule" id="PRU00023"/>
    </source>
</evidence>
<evidence type="ECO:0000259" key="6">
    <source>
        <dbReference type="PROSITE" id="PS51704"/>
    </source>
</evidence>
<keyword evidence="1" id="KW-0677">Repeat</keyword>
<dbReference type="PROSITE" id="PS51704">
    <property type="entry name" value="GP_PDE"/>
    <property type="match status" value="1"/>
</dbReference>
<feature type="domain" description="SPX" evidence="5">
    <location>
        <begin position="1"/>
        <end position="230"/>
    </location>
</feature>